<evidence type="ECO:0000313" key="1">
    <source>
        <dbReference type="EMBL" id="KAF7824385.1"/>
    </source>
</evidence>
<comment type="caution">
    <text evidence="1">The sequence shown here is derived from an EMBL/GenBank/DDBJ whole genome shotgun (WGS) entry which is preliminary data.</text>
</comment>
<evidence type="ECO:0000313" key="2">
    <source>
        <dbReference type="Proteomes" id="UP000634136"/>
    </source>
</evidence>
<gene>
    <name evidence="1" type="ORF">G2W53_022529</name>
</gene>
<dbReference type="AlphaFoldDB" id="A0A834TM54"/>
<dbReference type="Proteomes" id="UP000634136">
    <property type="component" value="Unassembled WGS sequence"/>
</dbReference>
<reference evidence="1" key="1">
    <citation type="submission" date="2020-09" db="EMBL/GenBank/DDBJ databases">
        <title>Genome-Enabled Discovery of Anthraquinone Biosynthesis in Senna tora.</title>
        <authorList>
            <person name="Kang S.-H."/>
            <person name="Pandey R.P."/>
            <person name="Lee C.-M."/>
            <person name="Sim J.-S."/>
            <person name="Jeong J.-T."/>
            <person name="Choi B.-S."/>
            <person name="Jung M."/>
            <person name="Ginzburg D."/>
            <person name="Zhao K."/>
            <person name="Won S.Y."/>
            <person name="Oh T.-J."/>
            <person name="Yu Y."/>
            <person name="Kim N.-H."/>
            <person name="Lee O.R."/>
            <person name="Lee T.-H."/>
            <person name="Bashyal P."/>
            <person name="Kim T.-S."/>
            <person name="Lee W.-H."/>
            <person name="Kawkins C."/>
            <person name="Kim C.-K."/>
            <person name="Kim J.S."/>
            <person name="Ahn B.O."/>
            <person name="Rhee S.Y."/>
            <person name="Sohng J.K."/>
        </authorList>
    </citation>
    <scope>NUCLEOTIDE SEQUENCE</scope>
    <source>
        <tissue evidence="1">Leaf</tissue>
    </source>
</reference>
<proteinExistence type="predicted"/>
<name>A0A834TM54_9FABA</name>
<dbReference type="EMBL" id="JAAIUW010000007">
    <property type="protein sequence ID" value="KAF7824385.1"/>
    <property type="molecule type" value="Genomic_DNA"/>
</dbReference>
<keyword evidence="2" id="KW-1185">Reference proteome</keyword>
<protein>
    <submittedName>
        <fullName evidence="1">Uncharacterized protein</fullName>
    </submittedName>
</protein>
<organism evidence="1 2">
    <name type="scientific">Senna tora</name>
    <dbReference type="NCBI Taxonomy" id="362788"/>
    <lineage>
        <taxon>Eukaryota</taxon>
        <taxon>Viridiplantae</taxon>
        <taxon>Streptophyta</taxon>
        <taxon>Embryophyta</taxon>
        <taxon>Tracheophyta</taxon>
        <taxon>Spermatophyta</taxon>
        <taxon>Magnoliopsida</taxon>
        <taxon>eudicotyledons</taxon>
        <taxon>Gunneridae</taxon>
        <taxon>Pentapetalae</taxon>
        <taxon>rosids</taxon>
        <taxon>fabids</taxon>
        <taxon>Fabales</taxon>
        <taxon>Fabaceae</taxon>
        <taxon>Caesalpinioideae</taxon>
        <taxon>Cassia clade</taxon>
        <taxon>Senna</taxon>
    </lineage>
</organism>
<sequence length="52" mass="5885">MQLNCSSFIIRLLKSLRIVQSWFDGNLLRLVGGNLILTALVQKTQDLDRLVA</sequence>
<accession>A0A834TM54</accession>